<evidence type="ECO:0000256" key="5">
    <source>
        <dbReference type="ARBA" id="ARBA00022553"/>
    </source>
</evidence>
<name>A0A975GMZ2_9BACT</name>
<evidence type="ECO:0000256" key="3">
    <source>
        <dbReference type="ARBA" id="ARBA00012438"/>
    </source>
</evidence>
<feature type="modified residue" description="4-aspartylphosphate" evidence="17">
    <location>
        <position position="1271"/>
    </location>
</feature>
<dbReference type="SMART" id="SM00073">
    <property type="entry name" value="HPT"/>
    <property type="match status" value="1"/>
</dbReference>
<dbReference type="PROSITE" id="PS50110">
    <property type="entry name" value="RESPONSE_REGULATORY"/>
    <property type="match status" value="1"/>
</dbReference>
<dbReference type="SUPFAM" id="SSF55785">
    <property type="entry name" value="PYP-like sensor domain (PAS domain)"/>
    <property type="match status" value="4"/>
</dbReference>
<keyword evidence="9 24" id="KW-0418">Kinase</keyword>
<comment type="catalytic activity">
    <reaction evidence="1">
        <text>ATP + protein L-histidine = ADP + protein N-phospho-L-histidine.</text>
        <dbReference type="EC" id="2.7.13.3"/>
    </reaction>
</comment>
<keyword evidence="6" id="KW-0808">Transferase</keyword>
<dbReference type="SMART" id="SM00086">
    <property type="entry name" value="PAC"/>
    <property type="match status" value="3"/>
</dbReference>
<keyword evidence="25" id="KW-1185">Reference proteome</keyword>
<evidence type="ECO:0000256" key="1">
    <source>
        <dbReference type="ARBA" id="ARBA00000085"/>
    </source>
</evidence>
<evidence type="ECO:0000256" key="2">
    <source>
        <dbReference type="ARBA" id="ARBA00004651"/>
    </source>
</evidence>
<dbReference type="CDD" id="cd00130">
    <property type="entry name" value="PAS"/>
    <property type="match status" value="3"/>
</dbReference>
<evidence type="ECO:0000256" key="6">
    <source>
        <dbReference type="ARBA" id="ARBA00022679"/>
    </source>
</evidence>
<dbReference type="PANTHER" id="PTHR45339:SF1">
    <property type="entry name" value="HYBRID SIGNAL TRANSDUCTION HISTIDINE KINASE J"/>
    <property type="match status" value="1"/>
</dbReference>
<dbReference type="SMART" id="SM00448">
    <property type="entry name" value="REC"/>
    <property type="match status" value="1"/>
</dbReference>
<evidence type="ECO:0000259" key="20">
    <source>
        <dbReference type="PROSITE" id="PS50110"/>
    </source>
</evidence>
<dbReference type="InterPro" id="IPR015168">
    <property type="entry name" value="SsuA/THI5"/>
</dbReference>
<comment type="subunit">
    <text evidence="14">At low DSF concentrations, interacts with RpfF.</text>
</comment>
<comment type="subcellular location">
    <subcellularLocation>
        <location evidence="2">Cell membrane</location>
        <topology evidence="2">Multi-pass membrane protein</topology>
    </subcellularLocation>
</comment>
<proteinExistence type="predicted"/>
<feature type="domain" description="Histidine kinase" evidence="19">
    <location>
        <begin position="940"/>
        <end position="1161"/>
    </location>
</feature>
<dbReference type="SUPFAM" id="SSF55874">
    <property type="entry name" value="ATPase domain of HSP90 chaperone/DNA topoisomerase II/histidine kinase"/>
    <property type="match status" value="1"/>
</dbReference>
<evidence type="ECO:0000259" key="21">
    <source>
        <dbReference type="PROSITE" id="PS50112"/>
    </source>
</evidence>
<organism evidence="24 25">
    <name type="scientific">Desulfonema magnum</name>
    <dbReference type="NCBI Taxonomy" id="45655"/>
    <lineage>
        <taxon>Bacteria</taxon>
        <taxon>Pseudomonadati</taxon>
        <taxon>Thermodesulfobacteriota</taxon>
        <taxon>Desulfobacteria</taxon>
        <taxon>Desulfobacterales</taxon>
        <taxon>Desulfococcaceae</taxon>
        <taxon>Desulfonema</taxon>
    </lineage>
</organism>
<gene>
    <name evidence="24" type="ORF">dnm_023610</name>
</gene>
<dbReference type="GO" id="GO:0005524">
    <property type="term" value="F:ATP binding"/>
    <property type="evidence" value="ECO:0007669"/>
    <property type="project" value="UniProtKB-KW"/>
</dbReference>
<dbReference type="Gene3D" id="3.40.50.2300">
    <property type="match status" value="1"/>
</dbReference>
<dbReference type="FunFam" id="3.30.565.10:FF:000010">
    <property type="entry name" value="Sensor histidine kinase RcsC"/>
    <property type="match status" value="1"/>
</dbReference>
<keyword evidence="13 18" id="KW-0472">Membrane</keyword>
<dbReference type="PRINTS" id="PR00344">
    <property type="entry name" value="BCTRLSENSOR"/>
</dbReference>
<keyword evidence="7 18" id="KW-0812">Transmembrane</keyword>
<feature type="transmembrane region" description="Helical" evidence="18">
    <location>
        <begin position="35"/>
        <end position="59"/>
    </location>
</feature>
<dbReference type="Gene3D" id="3.30.565.10">
    <property type="entry name" value="Histidine kinase-like ATPase, C-terminal domain"/>
    <property type="match status" value="1"/>
</dbReference>
<dbReference type="EMBL" id="CP061800">
    <property type="protein sequence ID" value="QTA86338.1"/>
    <property type="molecule type" value="Genomic_DNA"/>
</dbReference>
<dbReference type="Pfam" id="PF13426">
    <property type="entry name" value="PAS_9"/>
    <property type="match status" value="1"/>
</dbReference>
<dbReference type="Gene3D" id="3.30.450.20">
    <property type="entry name" value="PAS domain"/>
    <property type="match status" value="4"/>
</dbReference>
<dbReference type="InterPro" id="IPR011006">
    <property type="entry name" value="CheY-like_superfamily"/>
</dbReference>
<dbReference type="CDD" id="cd17546">
    <property type="entry name" value="REC_hyHK_CKI1_RcsC-like"/>
    <property type="match status" value="1"/>
</dbReference>
<evidence type="ECO:0000256" key="7">
    <source>
        <dbReference type="ARBA" id="ARBA00022692"/>
    </source>
</evidence>
<evidence type="ECO:0000256" key="8">
    <source>
        <dbReference type="ARBA" id="ARBA00022741"/>
    </source>
</evidence>
<dbReference type="Pfam" id="PF00512">
    <property type="entry name" value="HisKA"/>
    <property type="match status" value="1"/>
</dbReference>
<dbReference type="Pfam" id="PF08448">
    <property type="entry name" value="PAS_4"/>
    <property type="match status" value="1"/>
</dbReference>
<dbReference type="InterPro" id="IPR013656">
    <property type="entry name" value="PAS_4"/>
</dbReference>
<dbReference type="Gene3D" id="1.10.287.130">
    <property type="match status" value="1"/>
</dbReference>
<dbReference type="InterPro" id="IPR001610">
    <property type="entry name" value="PAC"/>
</dbReference>
<dbReference type="InterPro" id="IPR036641">
    <property type="entry name" value="HPT_dom_sf"/>
</dbReference>
<dbReference type="Pfam" id="PF02518">
    <property type="entry name" value="HATPase_c"/>
    <property type="match status" value="1"/>
</dbReference>
<dbReference type="Pfam" id="PF00989">
    <property type="entry name" value="PAS"/>
    <property type="match status" value="1"/>
</dbReference>
<feature type="domain" description="PAC" evidence="22">
    <location>
        <begin position="618"/>
        <end position="668"/>
    </location>
</feature>
<keyword evidence="4" id="KW-1003">Cell membrane</keyword>
<dbReference type="InterPro" id="IPR008207">
    <property type="entry name" value="Sig_transdc_His_kin_Hpt_dom"/>
</dbReference>
<evidence type="ECO:0000256" key="10">
    <source>
        <dbReference type="ARBA" id="ARBA00022840"/>
    </source>
</evidence>
<keyword evidence="5 17" id="KW-0597">Phosphoprotein</keyword>
<evidence type="ECO:0000259" key="19">
    <source>
        <dbReference type="PROSITE" id="PS50109"/>
    </source>
</evidence>
<sequence>MRIGIWDLGTFNFITSHIREFEEKRYKMKITAVRILKYFSAIIPYGFAICLCFSINTAAMAEEPLNSKKTVLIPPSARSVVLQLRWFHQFQFAGYYAALEKGFYREAGLEVTLQEGGYEIDTIDEVLNCCAEYGVTNSEIVLHRLRGKPLVVLAAIFQHSPLVLLTRKDSEIATPQDLIGRQVKMTKQDRDAELHAVFLNEGVSLDQIHVLDGSVSADDYFNETIGALSAYITNEPYYLEQKGVPFSIIRPLSYGIDFYGDCLFTSEQELREYPERVKAFREASLRGWEYAMKHPEEIIDIILSKYNSRKTRDHLRFEAEKMRELILPELIETGFMNPGRWRHIADTFARLGMLEKSGQSLDGFIYDPNPAPDSAQIRQALGVTLSVSFLTALGLVILIVFNRRLHREINERRQAEEKLRFQAVLMEQIKDIIVATDLEGRITYVNEAAVRSISLPRESLMGQTIQVLGEYPGRSAFVQEVIDKTLADGAWKGTVVSYVRGGMKLILELRSWVIHDANGQPTGMVGVSTDITEQAQAQKALKESEDRYHDIFNSSADAILIFDLNGNIADANPAACRMYGYSQEELTRLTSRETVHPDYHYIFEQFRNSDPEQLADLFPVSSVDVRKDGTLFNVEIHGTIFDYKGTPHLLSVVRDTTERVHAEEEIKKSHSLLRATIESTAEAIVVIDRDKNLFTFNRKFIEMWGLSEEWAEIPEPRERFRLVTEQVKDPRIFAGRIRELLDDLDTDAYDTFEMKDGRIIECHARPFRIGDKTAGRLYAYLDVTERKIAEKSMRESEAKLRAIFDNVVVGIAIIDLQGQYFYINDKWADMLGYAKEKIYQFKYTDVTYIEDVEKSKNLLQKLIKGKIRQYEVEKRYVRKDGSVFWVNFSVSPIYDIHGNIESVIGIVIDIDGRKQAETELLRAKETAEAATLSKSEFLANMSHEIRTPMNAIIGMTGLLLRTKLTSEQREYAETARSSSDILLSLISDILDFSKIEAGKTELEILDFNITDIISDIINILAIKANEKGIGLTSHIDGDIYPFLRGDPVRLRQILLNLTNNAIKFTQKGEVRIHVSVEKSGDVHSMLRFAVTDTGLGIPKDRVNRLFKSFSQVDASTTRRYGGTGLGLAISKQLAEMMGGEIGVESQEGKGSTFWFTAIFGYSEVETRNLKLETRNLKLETRDLKLETRNLKLETRNSEVETRNSEADNQVSSFKFQVSTNIRILLVEDNRLNQKVALAMMKKLGLSADLASNGTEAIKAIRTTSYDLVLMDIQMPEMDGIEATKKIRNSELEARNIPIIAMTANVMKGDRERCLEAGMNDYISKPIDPDELLSAVEKQLSGMHSHFSAIISKPSAGSEQLSEKDQVATENSQFADSECFNKEELLNRMGGDETLCKKFSKMFVQRMPVEIEELKAVLDKNDPELVTLQAHNIKGMCSNISAYALRDIAYEMELAGKKGDLDGVRALIDDLKQELDRFIHVITNISIA</sequence>
<dbReference type="GO" id="GO:0000155">
    <property type="term" value="F:phosphorelay sensor kinase activity"/>
    <property type="evidence" value="ECO:0007669"/>
    <property type="project" value="InterPro"/>
</dbReference>
<evidence type="ECO:0000256" key="15">
    <source>
        <dbReference type="ARBA" id="ARBA00068150"/>
    </source>
</evidence>
<dbReference type="Gene3D" id="3.40.190.10">
    <property type="entry name" value="Periplasmic binding protein-like II"/>
    <property type="match status" value="2"/>
</dbReference>
<dbReference type="GO" id="GO:0006355">
    <property type="term" value="P:regulation of DNA-templated transcription"/>
    <property type="evidence" value="ECO:0007669"/>
    <property type="project" value="InterPro"/>
</dbReference>
<dbReference type="PROSITE" id="PS50894">
    <property type="entry name" value="HPT"/>
    <property type="match status" value="1"/>
</dbReference>
<dbReference type="Gene3D" id="1.20.120.160">
    <property type="entry name" value="HPT domain"/>
    <property type="match status" value="1"/>
</dbReference>
<dbReference type="SMART" id="SM00387">
    <property type="entry name" value="HATPase_c"/>
    <property type="match status" value="1"/>
</dbReference>
<feature type="domain" description="PAS" evidence="21">
    <location>
        <begin position="425"/>
        <end position="489"/>
    </location>
</feature>
<dbReference type="EC" id="2.7.13.3" evidence="3"/>
<evidence type="ECO:0000256" key="14">
    <source>
        <dbReference type="ARBA" id="ARBA00064003"/>
    </source>
</evidence>
<dbReference type="KEGG" id="dmm:dnm_023610"/>
<dbReference type="InterPro" id="IPR013767">
    <property type="entry name" value="PAS_fold"/>
</dbReference>
<dbReference type="Pfam" id="PF12860">
    <property type="entry name" value="PAS_7"/>
    <property type="match status" value="1"/>
</dbReference>
<feature type="domain" description="PAS" evidence="21">
    <location>
        <begin position="796"/>
        <end position="866"/>
    </location>
</feature>
<dbReference type="PROSITE" id="PS50112">
    <property type="entry name" value="PAS"/>
    <property type="match status" value="4"/>
</dbReference>
<dbReference type="NCBIfam" id="TIGR00229">
    <property type="entry name" value="sensory_box"/>
    <property type="match status" value="4"/>
</dbReference>
<dbReference type="SUPFAM" id="SSF47384">
    <property type="entry name" value="Homodimeric domain of signal transducing histidine kinase"/>
    <property type="match status" value="1"/>
</dbReference>
<dbReference type="SMART" id="SM00091">
    <property type="entry name" value="PAS"/>
    <property type="match status" value="4"/>
</dbReference>
<dbReference type="InterPro" id="IPR000700">
    <property type="entry name" value="PAS-assoc_C"/>
</dbReference>
<keyword evidence="11 18" id="KW-1133">Transmembrane helix</keyword>
<dbReference type="InterPro" id="IPR003594">
    <property type="entry name" value="HATPase_dom"/>
</dbReference>
<dbReference type="FunFam" id="1.10.287.130:FF:000002">
    <property type="entry name" value="Two-component osmosensing histidine kinase"/>
    <property type="match status" value="1"/>
</dbReference>
<dbReference type="GO" id="GO:0005886">
    <property type="term" value="C:plasma membrane"/>
    <property type="evidence" value="ECO:0007669"/>
    <property type="project" value="UniProtKB-SubCell"/>
</dbReference>
<evidence type="ECO:0000313" key="24">
    <source>
        <dbReference type="EMBL" id="QTA86338.1"/>
    </source>
</evidence>
<dbReference type="InterPro" id="IPR036097">
    <property type="entry name" value="HisK_dim/P_sf"/>
</dbReference>
<feature type="domain" description="Response regulatory" evidence="20">
    <location>
        <begin position="1222"/>
        <end position="1339"/>
    </location>
</feature>
<feature type="domain" description="PAC" evidence="22">
    <location>
        <begin position="489"/>
        <end position="543"/>
    </location>
</feature>
<dbReference type="CDD" id="cd00082">
    <property type="entry name" value="HisKA"/>
    <property type="match status" value="1"/>
</dbReference>
<dbReference type="InterPro" id="IPR005467">
    <property type="entry name" value="His_kinase_dom"/>
</dbReference>
<keyword evidence="8" id="KW-0547">Nucleotide-binding</keyword>
<dbReference type="Pfam" id="PF01627">
    <property type="entry name" value="Hpt"/>
    <property type="match status" value="1"/>
</dbReference>
<evidence type="ECO:0000256" key="17">
    <source>
        <dbReference type="PROSITE-ProRule" id="PRU00169"/>
    </source>
</evidence>
<dbReference type="SUPFAM" id="SSF52172">
    <property type="entry name" value="CheY-like"/>
    <property type="match status" value="1"/>
</dbReference>
<keyword evidence="12" id="KW-0902">Two-component regulatory system</keyword>
<dbReference type="InterPro" id="IPR036890">
    <property type="entry name" value="HATPase_C_sf"/>
</dbReference>
<dbReference type="InterPro" id="IPR003661">
    <property type="entry name" value="HisK_dim/P_dom"/>
</dbReference>
<dbReference type="PROSITE" id="PS50113">
    <property type="entry name" value="PAC"/>
    <property type="match status" value="3"/>
</dbReference>
<dbReference type="InterPro" id="IPR035965">
    <property type="entry name" value="PAS-like_dom_sf"/>
</dbReference>
<protein>
    <recommendedName>
        <fullName evidence="15">Sensory/regulatory protein RpfC</fullName>
        <ecNumber evidence="3">2.7.13.3</ecNumber>
    </recommendedName>
</protein>
<dbReference type="Pfam" id="PF09084">
    <property type="entry name" value="NMT1"/>
    <property type="match status" value="1"/>
</dbReference>
<evidence type="ECO:0000256" key="11">
    <source>
        <dbReference type="ARBA" id="ARBA00022989"/>
    </source>
</evidence>
<evidence type="ECO:0000259" key="22">
    <source>
        <dbReference type="PROSITE" id="PS50113"/>
    </source>
</evidence>
<dbReference type="PROSITE" id="PS50109">
    <property type="entry name" value="HIS_KIN"/>
    <property type="match status" value="1"/>
</dbReference>
<dbReference type="Proteomes" id="UP000663722">
    <property type="component" value="Chromosome"/>
</dbReference>
<feature type="domain" description="HPt" evidence="23">
    <location>
        <begin position="1391"/>
        <end position="1484"/>
    </location>
</feature>
<evidence type="ECO:0000256" key="12">
    <source>
        <dbReference type="ARBA" id="ARBA00023012"/>
    </source>
</evidence>
<reference evidence="24" key="1">
    <citation type="journal article" date="2021" name="Microb. Physiol.">
        <title>Proteogenomic Insights into the Physiology of Marine, Sulfate-Reducing, Filamentous Desulfonema limicola and Desulfonema magnum.</title>
        <authorList>
            <person name="Schnaars V."/>
            <person name="Wohlbrand L."/>
            <person name="Scheve S."/>
            <person name="Hinrichs C."/>
            <person name="Reinhardt R."/>
            <person name="Rabus R."/>
        </authorList>
    </citation>
    <scope>NUCLEOTIDE SEQUENCE</scope>
    <source>
        <strain evidence="24">4be13</strain>
    </source>
</reference>
<dbReference type="InterPro" id="IPR000014">
    <property type="entry name" value="PAS"/>
</dbReference>
<dbReference type="InterPro" id="IPR001789">
    <property type="entry name" value="Sig_transdc_resp-reg_receiver"/>
</dbReference>
<evidence type="ECO:0000256" key="16">
    <source>
        <dbReference type="PROSITE-ProRule" id="PRU00110"/>
    </source>
</evidence>
<feature type="modified residue" description="Phosphohistidine" evidence="16">
    <location>
        <position position="1430"/>
    </location>
</feature>
<dbReference type="SUPFAM" id="SSF53850">
    <property type="entry name" value="Periplasmic binding protein-like II"/>
    <property type="match status" value="1"/>
</dbReference>
<dbReference type="SUPFAM" id="SSF47226">
    <property type="entry name" value="Histidine-containing phosphotransfer domain, HPT domain"/>
    <property type="match status" value="1"/>
</dbReference>
<evidence type="ECO:0000256" key="9">
    <source>
        <dbReference type="ARBA" id="ARBA00022777"/>
    </source>
</evidence>
<evidence type="ECO:0000313" key="25">
    <source>
        <dbReference type="Proteomes" id="UP000663722"/>
    </source>
</evidence>
<accession>A0A975GMZ2</accession>
<dbReference type="Pfam" id="PF00072">
    <property type="entry name" value="Response_reg"/>
    <property type="match status" value="1"/>
</dbReference>
<dbReference type="SMART" id="SM00388">
    <property type="entry name" value="HisKA"/>
    <property type="match status" value="1"/>
</dbReference>
<feature type="domain" description="PAS" evidence="21">
    <location>
        <begin position="669"/>
        <end position="709"/>
    </location>
</feature>
<dbReference type="PANTHER" id="PTHR45339">
    <property type="entry name" value="HYBRID SIGNAL TRANSDUCTION HISTIDINE KINASE J"/>
    <property type="match status" value="1"/>
</dbReference>
<dbReference type="CDD" id="cd16922">
    <property type="entry name" value="HATPase_EvgS-ArcB-TorS-like"/>
    <property type="match status" value="1"/>
</dbReference>
<evidence type="ECO:0000256" key="18">
    <source>
        <dbReference type="SAM" id="Phobius"/>
    </source>
</evidence>
<evidence type="ECO:0000256" key="4">
    <source>
        <dbReference type="ARBA" id="ARBA00022475"/>
    </source>
</evidence>
<evidence type="ECO:0000259" key="23">
    <source>
        <dbReference type="PROSITE" id="PS50894"/>
    </source>
</evidence>
<dbReference type="InterPro" id="IPR004358">
    <property type="entry name" value="Sig_transdc_His_kin-like_C"/>
</dbReference>
<keyword evidence="10" id="KW-0067">ATP-binding</keyword>
<feature type="domain" description="PAS" evidence="21">
    <location>
        <begin position="544"/>
        <end position="598"/>
    </location>
</feature>
<evidence type="ECO:0000256" key="13">
    <source>
        <dbReference type="ARBA" id="ARBA00023136"/>
    </source>
</evidence>
<feature type="domain" description="PAC" evidence="22">
    <location>
        <begin position="870"/>
        <end position="922"/>
    </location>
</feature>